<gene>
    <name evidence="1" type="ORF">LTRI10_LOCUS23217</name>
</gene>
<dbReference type="AlphaFoldDB" id="A0AAV2E7Q8"/>
<protein>
    <submittedName>
        <fullName evidence="1">Uncharacterized protein</fullName>
    </submittedName>
</protein>
<accession>A0AAV2E7Q8</accession>
<evidence type="ECO:0000313" key="1">
    <source>
        <dbReference type="EMBL" id="CAL1381864.1"/>
    </source>
</evidence>
<name>A0AAV2E7Q8_9ROSI</name>
<proteinExistence type="predicted"/>
<organism evidence="1 2">
    <name type="scientific">Linum trigynum</name>
    <dbReference type="NCBI Taxonomy" id="586398"/>
    <lineage>
        <taxon>Eukaryota</taxon>
        <taxon>Viridiplantae</taxon>
        <taxon>Streptophyta</taxon>
        <taxon>Embryophyta</taxon>
        <taxon>Tracheophyta</taxon>
        <taxon>Spermatophyta</taxon>
        <taxon>Magnoliopsida</taxon>
        <taxon>eudicotyledons</taxon>
        <taxon>Gunneridae</taxon>
        <taxon>Pentapetalae</taxon>
        <taxon>rosids</taxon>
        <taxon>fabids</taxon>
        <taxon>Malpighiales</taxon>
        <taxon>Linaceae</taxon>
        <taxon>Linum</taxon>
    </lineage>
</organism>
<evidence type="ECO:0000313" key="2">
    <source>
        <dbReference type="Proteomes" id="UP001497516"/>
    </source>
</evidence>
<reference evidence="1 2" key="1">
    <citation type="submission" date="2024-04" db="EMBL/GenBank/DDBJ databases">
        <authorList>
            <person name="Fracassetti M."/>
        </authorList>
    </citation>
    <scope>NUCLEOTIDE SEQUENCE [LARGE SCALE GENOMIC DNA]</scope>
</reference>
<keyword evidence="2" id="KW-1185">Reference proteome</keyword>
<dbReference type="Proteomes" id="UP001497516">
    <property type="component" value="Chromosome 4"/>
</dbReference>
<sequence>MEATPFNDEIATKSGGIGHADVVPPLLQIWNRVGDRAVPIWRFSDLGRRFSAGDLPGKMMMRLYVGERWFEWREEKEKRRFLSNWKFGTVTGEDSIERER</sequence>
<dbReference type="EMBL" id="OZ034817">
    <property type="protein sequence ID" value="CAL1381864.1"/>
    <property type="molecule type" value="Genomic_DNA"/>
</dbReference>